<evidence type="ECO:0000256" key="3">
    <source>
        <dbReference type="ARBA" id="ARBA00022989"/>
    </source>
</evidence>
<evidence type="ECO:0000256" key="1">
    <source>
        <dbReference type="ARBA" id="ARBA00022475"/>
    </source>
</evidence>
<dbReference type="Pfam" id="PF03699">
    <property type="entry name" value="UPF0182"/>
    <property type="match status" value="1"/>
</dbReference>
<feature type="transmembrane region" description="Helical" evidence="5">
    <location>
        <begin position="6"/>
        <end position="26"/>
    </location>
</feature>
<dbReference type="AlphaFoldDB" id="A0A382WT53"/>
<dbReference type="EMBL" id="UINC01162039">
    <property type="protein sequence ID" value="SVD61575.1"/>
    <property type="molecule type" value="Genomic_DNA"/>
</dbReference>
<name>A0A382WT53_9ZZZZ</name>
<evidence type="ECO:0000256" key="4">
    <source>
        <dbReference type="ARBA" id="ARBA00023136"/>
    </source>
</evidence>
<dbReference type="PANTHER" id="PTHR39344">
    <property type="entry name" value="UPF0182 PROTEIN SLL1060"/>
    <property type="match status" value="1"/>
</dbReference>
<feature type="non-terminal residue" evidence="6">
    <location>
        <position position="275"/>
    </location>
</feature>
<organism evidence="6">
    <name type="scientific">marine metagenome</name>
    <dbReference type="NCBI Taxonomy" id="408172"/>
    <lineage>
        <taxon>unclassified sequences</taxon>
        <taxon>metagenomes</taxon>
        <taxon>ecological metagenomes</taxon>
    </lineage>
</organism>
<keyword evidence="4 5" id="KW-0472">Membrane</keyword>
<accession>A0A382WT53</accession>
<protein>
    <submittedName>
        <fullName evidence="6">Uncharacterized protein</fullName>
    </submittedName>
</protein>
<keyword evidence="3 5" id="KW-1133">Transmembrane helix</keyword>
<keyword evidence="1" id="KW-1003">Cell membrane</keyword>
<dbReference type="PANTHER" id="PTHR39344:SF1">
    <property type="entry name" value="UPF0182 PROTEIN SLL1060"/>
    <property type="match status" value="1"/>
</dbReference>
<proteinExistence type="predicted"/>
<dbReference type="GO" id="GO:0016020">
    <property type="term" value="C:membrane"/>
    <property type="evidence" value="ECO:0007669"/>
    <property type="project" value="InterPro"/>
</dbReference>
<gene>
    <name evidence="6" type="ORF">METZ01_LOCUS414429</name>
</gene>
<evidence type="ECO:0000256" key="5">
    <source>
        <dbReference type="SAM" id="Phobius"/>
    </source>
</evidence>
<evidence type="ECO:0000256" key="2">
    <source>
        <dbReference type="ARBA" id="ARBA00022692"/>
    </source>
</evidence>
<keyword evidence="2 5" id="KW-0812">Transmembrane</keyword>
<dbReference type="InterPro" id="IPR005372">
    <property type="entry name" value="UPF0182"/>
</dbReference>
<reference evidence="6" key="1">
    <citation type="submission" date="2018-05" db="EMBL/GenBank/DDBJ databases">
        <authorList>
            <person name="Lanie J.A."/>
            <person name="Ng W.-L."/>
            <person name="Kazmierczak K.M."/>
            <person name="Andrzejewski T.M."/>
            <person name="Davidsen T.M."/>
            <person name="Wayne K.J."/>
            <person name="Tettelin H."/>
            <person name="Glass J.I."/>
            <person name="Rusch D."/>
            <person name="Podicherti R."/>
            <person name="Tsui H.-C.T."/>
            <person name="Winkler M.E."/>
        </authorList>
    </citation>
    <scope>NUCLEOTIDE SEQUENCE</scope>
</reference>
<dbReference type="GO" id="GO:0005576">
    <property type="term" value="C:extracellular region"/>
    <property type="evidence" value="ECO:0007669"/>
    <property type="project" value="TreeGrafter"/>
</dbReference>
<evidence type="ECO:0000313" key="6">
    <source>
        <dbReference type="EMBL" id="SVD61575.1"/>
    </source>
</evidence>
<sequence>MFLRRVRYALGVLALFFTIVFVGQFYPRFVQRFRVEPNKQELEAKYIKHNIEATLYAYGLTDKWVTEEEYPLTDELSYEDVMSQENAEVINSSRLWDWRPLRRTFRQLQELRSQYDFVDVDIDRYQMDGDVRQVMLSGRELNINDLPSARRDWYKKTYVYTHGYGAVMSPVSEIEDGKPKMYIRDIDPITYAPEWNLKFADNPGPRIYYGERTTHYVITHPSRKSEGKELLEFDYPLSVGQDYKKYAYQGLGGIKLSSFWRRLVYMLKFNNEIKF</sequence>